<comment type="caution">
    <text evidence="1">The sequence shown here is derived from an EMBL/GenBank/DDBJ whole genome shotgun (WGS) entry which is preliminary data.</text>
</comment>
<keyword evidence="2" id="KW-1185">Reference proteome</keyword>
<gene>
    <name evidence="1" type="ORF">DNH61_06850</name>
</gene>
<dbReference type="Proteomes" id="UP000249522">
    <property type="component" value="Unassembled WGS sequence"/>
</dbReference>
<dbReference type="PANTHER" id="PTHR35841:SF1">
    <property type="entry name" value="PHOSPHONATES-BINDING PERIPLASMIC PROTEIN"/>
    <property type="match status" value="1"/>
</dbReference>
<accession>A0A2W1LEQ9</accession>
<dbReference type="SUPFAM" id="SSF53850">
    <property type="entry name" value="Periplasmic binding protein-like II"/>
    <property type="match status" value="1"/>
</dbReference>
<dbReference type="AlphaFoldDB" id="A0A2W1LEQ9"/>
<dbReference type="Gene3D" id="3.40.190.10">
    <property type="entry name" value="Periplasmic binding protein-like II"/>
    <property type="match status" value="2"/>
</dbReference>
<dbReference type="EMBL" id="QKRB01000037">
    <property type="protein sequence ID" value="PZD96520.1"/>
    <property type="molecule type" value="Genomic_DNA"/>
</dbReference>
<sequence>MSNDRIKVGAVIYDPRVTVIWGIIADFFKAEGLEIECVFYKDYEGQVDGLMNREIDIAWNSPLAWLDTYLRTDGKCQMGSMRDTDRDRKTCFIVRKDSGITSLDGLRGKTIGFGAVDSPQARLIPINHLHKNGLEFEADYTEQRFDIGVGLHGDHVGGELDAIRALMAGTVDASVALDLNWEAWKKDGTVDENQLACIDTTPLFDHCIFTAHPDFSTERFLQWQEVLHRMDYSNEAHKQMMDMEGLKEWVEGRITGFEQLREANDYLKFLNNV</sequence>
<organism evidence="1 2">
    <name type="scientific">Paenibacillus sambharensis</name>
    <dbReference type="NCBI Taxonomy" id="1803190"/>
    <lineage>
        <taxon>Bacteria</taxon>
        <taxon>Bacillati</taxon>
        <taxon>Bacillota</taxon>
        <taxon>Bacilli</taxon>
        <taxon>Bacillales</taxon>
        <taxon>Paenibacillaceae</taxon>
        <taxon>Paenibacillus</taxon>
    </lineage>
</organism>
<evidence type="ECO:0000313" key="1">
    <source>
        <dbReference type="EMBL" id="PZD96520.1"/>
    </source>
</evidence>
<dbReference type="RefSeq" id="WP_111145925.1">
    <property type="nucleotide sequence ID" value="NZ_QKRB01000037.1"/>
</dbReference>
<evidence type="ECO:0000313" key="2">
    <source>
        <dbReference type="Proteomes" id="UP000249522"/>
    </source>
</evidence>
<name>A0A2W1LEQ9_9BACL</name>
<proteinExistence type="predicted"/>
<reference evidence="1 2" key="1">
    <citation type="submission" date="2018-06" db="EMBL/GenBank/DDBJ databases">
        <title>Paenibacillus imtechensis sp. nov.</title>
        <authorList>
            <person name="Pinnaka A.K."/>
            <person name="Singh H."/>
            <person name="Kaur M."/>
        </authorList>
    </citation>
    <scope>NUCLEOTIDE SEQUENCE [LARGE SCALE GENOMIC DNA]</scope>
    <source>
        <strain evidence="1 2">SMB1</strain>
    </source>
</reference>
<dbReference type="PANTHER" id="PTHR35841">
    <property type="entry name" value="PHOSPHONATES-BINDING PERIPLASMIC PROTEIN"/>
    <property type="match status" value="1"/>
</dbReference>
<dbReference type="OrthoDB" id="9776786at2"/>
<dbReference type="Pfam" id="PF12974">
    <property type="entry name" value="Phosphonate-bd"/>
    <property type="match status" value="1"/>
</dbReference>
<protein>
    <submittedName>
        <fullName evidence="1">Phosphonate ABC transporter substrate-binding protein</fullName>
    </submittedName>
</protein>